<feature type="region of interest" description="Disordered" evidence="1">
    <location>
        <begin position="27"/>
        <end position="48"/>
    </location>
</feature>
<keyword evidence="5" id="KW-1185">Reference proteome</keyword>
<comment type="caution">
    <text evidence="4">The sequence shown here is derived from an EMBL/GenBank/DDBJ whole genome shotgun (WGS) entry which is preliminary data.</text>
</comment>
<dbReference type="GO" id="GO:0016020">
    <property type="term" value="C:membrane"/>
    <property type="evidence" value="ECO:0007669"/>
    <property type="project" value="TreeGrafter"/>
</dbReference>
<accession>A0A171KPN9</accession>
<dbReference type="RefSeq" id="WP_068373524.1">
    <property type="nucleotide sequence ID" value="NZ_JALJXS010000005.1"/>
</dbReference>
<organism evidence="4 5">
    <name type="scientific">Kerstersia gyiorum</name>
    <dbReference type="NCBI Taxonomy" id="206506"/>
    <lineage>
        <taxon>Bacteria</taxon>
        <taxon>Pseudomonadati</taxon>
        <taxon>Pseudomonadota</taxon>
        <taxon>Betaproteobacteria</taxon>
        <taxon>Burkholderiales</taxon>
        <taxon>Alcaligenaceae</taxon>
        <taxon>Kerstersia</taxon>
    </lineage>
</organism>
<dbReference type="GO" id="GO:0031410">
    <property type="term" value="C:cytoplasmic vesicle"/>
    <property type="evidence" value="ECO:0007669"/>
    <property type="project" value="TreeGrafter"/>
</dbReference>
<dbReference type="InterPro" id="IPR000601">
    <property type="entry name" value="PKD_dom"/>
</dbReference>
<evidence type="ECO:0000313" key="5">
    <source>
        <dbReference type="Proteomes" id="UP000078084"/>
    </source>
</evidence>
<evidence type="ECO:0000256" key="2">
    <source>
        <dbReference type="SAM" id="SignalP"/>
    </source>
</evidence>
<dbReference type="PROSITE" id="PS51257">
    <property type="entry name" value="PROKAR_LIPOPROTEIN"/>
    <property type="match status" value="1"/>
</dbReference>
<evidence type="ECO:0000259" key="3">
    <source>
        <dbReference type="PROSITE" id="PS50093"/>
    </source>
</evidence>
<dbReference type="SMART" id="SM00089">
    <property type="entry name" value="PKD"/>
    <property type="match status" value="4"/>
</dbReference>
<dbReference type="STRING" id="206506.AAV32_14010"/>
<dbReference type="Proteomes" id="UP000078084">
    <property type="component" value="Unassembled WGS sequence"/>
</dbReference>
<evidence type="ECO:0000313" key="4">
    <source>
        <dbReference type="EMBL" id="KKO70856.1"/>
    </source>
</evidence>
<dbReference type="Gene3D" id="2.60.40.10">
    <property type="entry name" value="Immunoglobulins"/>
    <property type="match status" value="4"/>
</dbReference>
<dbReference type="InterPro" id="IPR022409">
    <property type="entry name" value="PKD/Chitinase_dom"/>
</dbReference>
<evidence type="ECO:0000256" key="1">
    <source>
        <dbReference type="SAM" id="MobiDB-lite"/>
    </source>
</evidence>
<feature type="chain" id="PRO_5007908582" description="PKD domain-containing protein" evidence="2">
    <location>
        <begin position="23"/>
        <end position="804"/>
    </location>
</feature>
<protein>
    <recommendedName>
        <fullName evidence="3">PKD domain-containing protein</fullName>
    </recommendedName>
</protein>
<dbReference type="Pfam" id="PF22352">
    <property type="entry name" value="K319L-like_PKD"/>
    <property type="match status" value="1"/>
</dbReference>
<dbReference type="PANTHER" id="PTHR46182:SF2">
    <property type="entry name" value="FI19480P1"/>
    <property type="match status" value="1"/>
</dbReference>
<feature type="signal peptide" evidence="2">
    <location>
        <begin position="1"/>
        <end position="22"/>
    </location>
</feature>
<dbReference type="InterPro" id="IPR029865">
    <property type="entry name" value="KIAA0319-like"/>
</dbReference>
<dbReference type="SUPFAM" id="SSF49299">
    <property type="entry name" value="PKD domain"/>
    <property type="match status" value="3"/>
</dbReference>
<feature type="compositionally biased region" description="Polar residues" evidence="1">
    <location>
        <begin position="36"/>
        <end position="48"/>
    </location>
</feature>
<dbReference type="Pfam" id="PF18911">
    <property type="entry name" value="PKD_4"/>
    <property type="match status" value="1"/>
</dbReference>
<dbReference type="PANTHER" id="PTHR46182">
    <property type="entry name" value="FI19480P1"/>
    <property type="match status" value="1"/>
</dbReference>
<gene>
    <name evidence="4" type="ORF">AAV32_14010</name>
</gene>
<reference evidence="4 5" key="1">
    <citation type="submission" date="2015-04" db="EMBL/GenBank/DDBJ databases">
        <title>Genome sequence of Kerstersia gyiorum CG1.</title>
        <authorList>
            <person name="Greninger A.L."/>
            <person name="Kozyreva V."/>
            <person name="Chaturvedi V."/>
        </authorList>
    </citation>
    <scope>NUCLEOTIDE SEQUENCE [LARGE SCALE GENOMIC DNA]</scope>
    <source>
        <strain evidence="4 5">CG1</strain>
    </source>
</reference>
<dbReference type="EMBL" id="LBNE01000011">
    <property type="protein sequence ID" value="KKO70856.1"/>
    <property type="molecule type" value="Genomic_DNA"/>
</dbReference>
<dbReference type="InterPro" id="IPR013783">
    <property type="entry name" value="Ig-like_fold"/>
</dbReference>
<keyword evidence="2" id="KW-0732">Signal</keyword>
<dbReference type="InterPro" id="IPR035986">
    <property type="entry name" value="PKD_dom_sf"/>
</dbReference>
<dbReference type="PROSITE" id="PS50093">
    <property type="entry name" value="PKD"/>
    <property type="match status" value="1"/>
</dbReference>
<sequence length="804" mass="85975">MTPTFLRKLLLSSLASATTLLAACGGGGSDSDDGGNTVNKPTAKISASQTRLPLGTAVTLDGSASSSPNGGTLSYAWELGPKPESSLAALTSTTASSTGFTPDRAGEYTATLVVNDGTASSNNASVVITATNPDPVAVIKSPEQAVLLNSTVTLDGSASQPPTDADPSKLRYEWTLVTQPGDGAVIELQHADQPIASFVASKIGEYKVRLVVTHGDKRSAPVDAVIKANVSNSSPVAVIKTDGEPAYLGNELALTGTVGKAVKLDGSDSYDPDGDTLHYRWRFNPGYAPRFKPAISSSSISNANQAIAEIIPDAVGRYRMQLVVYDQSVETIKDIVLTVSAASDTPDTAPVARINYGNDMECEHNGPYPYYQVCSVSSLGTGDVKDDTNLTYTWSWWNLETPGQKTTTTSASNYVGIPSTTAGKFGVSLVVKNSAGLSSAEAYQVLHIKAGANAVPEAVASTEFARVMVNTTASLSAKGSTDANGDPLQYKWTWADRPDGSQATLVGDTSVEASFIPDQPGMYTAQLHVSDGKADAELRRDSFVSVFAKTKNNPPVGTLNTAPVTTNIISSVTAAPDQAICLECITQFFARLSDPDNDRPLYYLLTQTRHTGDPELAIASISGQTNGTIGELGFINRTFAKVPGNYEFRLLTSDGIDSHEHVYNFNVVKQNDYPSLLFVRATPEGEPTPYQLFFPYQRTSHTNVEPAGEYGYVERYYLKAYDRDYTITDVKTTGKDGLVASFQGLEEGKVIRKGESLAVTLVRPLIPDELSLSQAERDAQVKSYGFSWSFRFKERNDFSVLVNH</sequence>
<name>A0A171KPN9_9BURK</name>
<dbReference type="CDD" id="cd00146">
    <property type="entry name" value="PKD"/>
    <property type="match status" value="1"/>
</dbReference>
<proteinExistence type="predicted"/>
<feature type="domain" description="PKD" evidence="3">
    <location>
        <begin position="41"/>
        <end position="131"/>
    </location>
</feature>
<dbReference type="AlphaFoldDB" id="A0A171KPN9"/>